<evidence type="ECO:0000313" key="2">
    <source>
        <dbReference type="EMBL" id="KAK9862674.1"/>
    </source>
</evidence>
<keyword evidence="3" id="KW-1185">Reference proteome</keyword>
<comment type="caution">
    <text evidence="2">The sequence shown here is derived from an EMBL/GenBank/DDBJ whole genome shotgun (WGS) entry which is preliminary data.</text>
</comment>
<name>A0AAW1T1R6_9CHLO</name>
<dbReference type="EMBL" id="JALJOV010000571">
    <property type="protein sequence ID" value="KAK9862674.1"/>
    <property type="molecule type" value="Genomic_DNA"/>
</dbReference>
<organism evidence="2 3">
    <name type="scientific">Apatococcus fuscideae</name>
    <dbReference type="NCBI Taxonomy" id="2026836"/>
    <lineage>
        <taxon>Eukaryota</taxon>
        <taxon>Viridiplantae</taxon>
        <taxon>Chlorophyta</taxon>
        <taxon>core chlorophytes</taxon>
        <taxon>Trebouxiophyceae</taxon>
        <taxon>Chlorellales</taxon>
        <taxon>Chlorellaceae</taxon>
        <taxon>Apatococcus</taxon>
    </lineage>
</organism>
<dbReference type="Proteomes" id="UP001485043">
    <property type="component" value="Unassembled WGS sequence"/>
</dbReference>
<dbReference type="EMBL" id="JALJOV010000571">
    <property type="protein sequence ID" value="KAK9862672.1"/>
    <property type="molecule type" value="Genomic_DNA"/>
</dbReference>
<reference evidence="2" key="2">
    <citation type="submission" date="2024-04" db="EMBL/GenBank/DDBJ databases">
        <authorList>
            <person name="Dal Grande F."/>
            <person name="Keller J."/>
            <person name="Delaux P.-M."/>
        </authorList>
    </citation>
    <scope>NUCLEOTIDE SEQUENCE</scope>
    <source>
        <strain evidence="2">SAG 2523</strain>
    </source>
</reference>
<evidence type="ECO:0000313" key="1">
    <source>
        <dbReference type="EMBL" id="KAK9862672.1"/>
    </source>
</evidence>
<accession>A0AAW1T1R6</accession>
<proteinExistence type="predicted"/>
<dbReference type="AlphaFoldDB" id="A0AAW1T1R6"/>
<evidence type="ECO:0000313" key="3">
    <source>
        <dbReference type="Proteomes" id="UP001485043"/>
    </source>
</evidence>
<gene>
    <name evidence="1" type="ORF">WJX84_000987</name>
    <name evidence="2" type="ORF">WJX84_002383</name>
</gene>
<reference evidence="2 3" key="1">
    <citation type="journal article" date="2024" name="Nat. Commun.">
        <title>Phylogenomics reveals the evolutionary origins of lichenization in chlorophyte algae.</title>
        <authorList>
            <person name="Puginier C."/>
            <person name="Libourel C."/>
            <person name="Otte J."/>
            <person name="Skaloud P."/>
            <person name="Haon M."/>
            <person name="Grisel S."/>
            <person name="Petersen M."/>
            <person name="Berrin J.G."/>
            <person name="Delaux P.M."/>
            <person name="Dal Grande F."/>
            <person name="Keller J."/>
        </authorList>
    </citation>
    <scope>NUCLEOTIDE SEQUENCE [LARGE SCALE GENOMIC DNA]</scope>
    <source>
        <strain evidence="2 3">SAG 2523</strain>
    </source>
</reference>
<protein>
    <submittedName>
        <fullName evidence="2">Uncharacterized protein</fullName>
    </submittedName>
</protein>
<sequence length="117" mass="12973">MQQAQAVFTSYRINKNCCAAPPSLATLATRYRLQDHATFPCERLCELKVTQTDQAVQSPFNGAHFRATFAAHQASQEPHAPSQSNRLNSFCQSLTAAYSAVKRHGTEHAAIRRRILG</sequence>